<keyword evidence="2" id="KW-1185">Reference proteome</keyword>
<protein>
    <submittedName>
        <fullName evidence="1">Uncharacterized protein</fullName>
    </submittedName>
</protein>
<dbReference type="Proteomes" id="UP000244336">
    <property type="component" value="Chromosome 3"/>
</dbReference>
<dbReference type="EMBL" id="CM009751">
    <property type="protein sequence ID" value="PUZ66361.1"/>
    <property type="molecule type" value="Genomic_DNA"/>
</dbReference>
<proteinExistence type="predicted"/>
<dbReference type="AlphaFoldDB" id="A0A2T7EEW4"/>
<accession>A0A2T7EEW4</accession>
<organism evidence="1 2">
    <name type="scientific">Panicum hallii var. hallii</name>
    <dbReference type="NCBI Taxonomy" id="1504633"/>
    <lineage>
        <taxon>Eukaryota</taxon>
        <taxon>Viridiplantae</taxon>
        <taxon>Streptophyta</taxon>
        <taxon>Embryophyta</taxon>
        <taxon>Tracheophyta</taxon>
        <taxon>Spermatophyta</taxon>
        <taxon>Magnoliopsida</taxon>
        <taxon>Liliopsida</taxon>
        <taxon>Poales</taxon>
        <taxon>Poaceae</taxon>
        <taxon>PACMAD clade</taxon>
        <taxon>Panicoideae</taxon>
        <taxon>Panicodae</taxon>
        <taxon>Paniceae</taxon>
        <taxon>Panicinae</taxon>
        <taxon>Panicum</taxon>
        <taxon>Panicum sect. Panicum</taxon>
    </lineage>
</organism>
<gene>
    <name evidence="1" type="ORF">GQ55_3G301400</name>
</gene>
<dbReference type="Gramene" id="PUZ66361">
    <property type="protein sequence ID" value="PUZ66361"/>
    <property type="gene ID" value="GQ55_3G301400"/>
</dbReference>
<name>A0A2T7EEW4_9POAL</name>
<evidence type="ECO:0000313" key="1">
    <source>
        <dbReference type="EMBL" id="PUZ66361.1"/>
    </source>
</evidence>
<sequence length="89" mass="10397">MNECAALQAAAGSEEEETGGVWEEVRRRSTSVQFRRSGVSFSIPPYLRVLDAWAAVYFMVRYRSDQEYLRLFWYQLHPIHNNTCCFQLG</sequence>
<evidence type="ECO:0000313" key="2">
    <source>
        <dbReference type="Proteomes" id="UP000244336"/>
    </source>
</evidence>
<reference evidence="1 2" key="1">
    <citation type="submission" date="2018-04" db="EMBL/GenBank/DDBJ databases">
        <title>WGS assembly of Panicum hallii var. hallii HAL2.</title>
        <authorList>
            <person name="Lovell J."/>
            <person name="Jenkins J."/>
            <person name="Lowry D."/>
            <person name="Mamidi S."/>
            <person name="Sreedasyam A."/>
            <person name="Weng X."/>
            <person name="Barry K."/>
            <person name="Bonette J."/>
            <person name="Campitelli B."/>
            <person name="Daum C."/>
            <person name="Gordon S."/>
            <person name="Gould B."/>
            <person name="Lipzen A."/>
            <person name="MacQueen A."/>
            <person name="Palacio-Mejia J."/>
            <person name="Plott C."/>
            <person name="Shakirov E."/>
            <person name="Shu S."/>
            <person name="Yoshinaga Y."/>
            <person name="Zane M."/>
            <person name="Rokhsar D."/>
            <person name="Grimwood J."/>
            <person name="Schmutz J."/>
            <person name="Juenger T."/>
        </authorList>
    </citation>
    <scope>NUCLEOTIDE SEQUENCE [LARGE SCALE GENOMIC DNA]</scope>
    <source>
        <strain evidence="2">cv. HAL2</strain>
    </source>
</reference>